<accession>A0ABV7JDI0</accession>
<comment type="caution">
    <text evidence="2">The sequence shown here is derived from an EMBL/GenBank/DDBJ whole genome shotgun (WGS) entry which is preliminary data.</text>
</comment>
<sequence>MIVREVVTPTKRQLTVTVPDAMIGKPLEVTIREKSAKDSRSKKKTIAELKAELEGLTVNMEGYRFDRDEANDYD</sequence>
<evidence type="ECO:0000256" key="1">
    <source>
        <dbReference type="SAM" id="Coils"/>
    </source>
</evidence>
<gene>
    <name evidence="2" type="ORF">ACFOET_00325</name>
</gene>
<reference evidence="3" key="1">
    <citation type="journal article" date="2019" name="Int. J. Syst. Evol. Microbiol.">
        <title>The Global Catalogue of Microorganisms (GCM) 10K type strain sequencing project: providing services to taxonomists for standard genome sequencing and annotation.</title>
        <authorList>
            <consortium name="The Broad Institute Genomics Platform"/>
            <consortium name="The Broad Institute Genome Sequencing Center for Infectious Disease"/>
            <person name="Wu L."/>
            <person name="Ma J."/>
        </authorList>
    </citation>
    <scope>NUCLEOTIDE SEQUENCE [LARGE SCALE GENOMIC DNA]</scope>
    <source>
        <strain evidence="3">KCTC 52416</strain>
    </source>
</reference>
<evidence type="ECO:0000313" key="2">
    <source>
        <dbReference type="EMBL" id="MFC3196044.1"/>
    </source>
</evidence>
<evidence type="ECO:0000313" key="3">
    <source>
        <dbReference type="Proteomes" id="UP001595526"/>
    </source>
</evidence>
<feature type="coiled-coil region" evidence="1">
    <location>
        <begin position="39"/>
        <end position="66"/>
    </location>
</feature>
<keyword evidence="1" id="KW-0175">Coiled coil</keyword>
<keyword evidence="3" id="KW-1185">Reference proteome</keyword>
<name>A0ABV7JDI0_9SPHI</name>
<dbReference type="EMBL" id="JBHRTA010000003">
    <property type="protein sequence ID" value="MFC3196044.1"/>
    <property type="molecule type" value="Genomic_DNA"/>
</dbReference>
<protein>
    <submittedName>
        <fullName evidence="2">Uncharacterized protein</fullName>
    </submittedName>
</protein>
<dbReference type="Proteomes" id="UP001595526">
    <property type="component" value="Unassembled WGS sequence"/>
</dbReference>
<dbReference type="RefSeq" id="WP_379018368.1">
    <property type="nucleotide sequence ID" value="NZ_JBHRTA010000003.1"/>
</dbReference>
<organism evidence="2 3">
    <name type="scientific">Parapedobacter deserti</name>
    <dbReference type="NCBI Taxonomy" id="1912957"/>
    <lineage>
        <taxon>Bacteria</taxon>
        <taxon>Pseudomonadati</taxon>
        <taxon>Bacteroidota</taxon>
        <taxon>Sphingobacteriia</taxon>
        <taxon>Sphingobacteriales</taxon>
        <taxon>Sphingobacteriaceae</taxon>
        <taxon>Parapedobacter</taxon>
    </lineage>
</organism>
<proteinExistence type="predicted"/>